<dbReference type="GO" id="GO:0005886">
    <property type="term" value="C:plasma membrane"/>
    <property type="evidence" value="ECO:0007669"/>
    <property type="project" value="UniProtKB-SubCell"/>
</dbReference>
<feature type="transmembrane region" description="Helical" evidence="9">
    <location>
        <begin position="60"/>
        <end position="84"/>
    </location>
</feature>
<dbReference type="EMBL" id="JACHZG010000001">
    <property type="protein sequence ID" value="MBB3325089.1"/>
    <property type="molecule type" value="Genomic_DNA"/>
</dbReference>
<keyword evidence="6 9" id="KW-1133">Transmembrane helix</keyword>
<keyword evidence="4" id="KW-1003">Cell membrane</keyword>
<feature type="transmembrane region" description="Helical" evidence="9">
    <location>
        <begin position="213"/>
        <end position="234"/>
    </location>
</feature>
<keyword evidence="12" id="KW-1185">Reference proteome</keyword>
<feature type="transmembrane region" description="Helical" evidence="9">
    <location>
        <begin position="150"/>
        <end position="172"/>
    </location>
</feature>
<evidence type="ECO:0000313" key="12">
    <source>
        <dbReference type="Proteomes" id="UP000565572"/>
    </source>
</evidence>
<organism evidence="11 12">
    <name type="scientific">Microlunatus antarcticus</name>
    <dbReference type="NCBI Taxonomy" id="53388"/>
    <lineage>
        <taxon>Bacteria</taxon>
        <taxon>Bacillati</taxon>
        <taxon>Actinomycetota</taxon>
        <taxon>Actinomycetes</taxon>
        <taxon>Propionibacteriales</taxon>
        <taxon>Propionibacteriaceae</taxon>
        <taxon>Microlunatus</taxon>
    </lineage>
</organism>
<dbReference type="PROSITE" id="PS50850">
    <property type="entry name" value="MFS"/>
    <property type="match status" value="1"/>
</dbReference>
<evidence type="ECO:0000256" key="7">
    <source>
        <dbReference type="ARBA" id="ARBA00023136"/>
    </source>
</evidence>
<keyword evidence="3" id="KW-0813">Transport</keyword>
<comment type="subcellular location">
    <subcellularLocation>
        <location evidence="1">Cell membrane</location>
        <topology evidence="1">Multi-pass membrane protein</topology>
    </subcellularLocation>
</comment>
<evidence type="ECO:0000313" key="11">
    <source>
        <dbReference type="EMBL" id="MBB3325089.1"/>
    </source>
</evidence>
<proteinExistence type="inferred from homology"/>
<dbReference type="CDD" id="cd17503">
    <property type="entry name" value="MFS_LmrB_MDR_like"/>
    <property type="match status" value="1"/>
</dbReference>
<evidence type="ECO:0000256" key="6">
    <source>
        <dbReference type="ARBA" id="ARBA00022989"/>
    </source>
</evidence>
<evidence type="ECO:0000259" key="10">
    <source>
        <dbReference type="PROSITE" id="PS50850"/>
    </source>
</evidence>
<dbReference type="PANTHER" id="PTHR42718:SF9">
    <property type="entry name" value="MAJOR FACILITATOR SUPERFAMILY MULTIDRUG TRANSPORTER MFSC"/>
    <property type="match status" value="1"/>
</dbReference>
<evidence type="ECO:0000256" key="2">
    <source>
        <dbReference type="ARBA" id="ARBA00008537"/>
    </source>
</evidence>
<feature type="domain" description="Major facilitator superfamily (MFS) profile" evidence="10">
    <location>
        <begin position="59"/>
        <end position="529"/>
    </location>
</feature>
<comment type="caution">
    <text evidence="11">The sequence shown here is derived from an EMBL/GenBank/DDBJ whole genome shotgun (WGS) entry which is preliminary data.</text>
</comment>
<dbReference type="AlphaFoldDB" id="A0A7W5JRQ5"/>
<evidence type="ECO:0000256" key="4">
    <source>
        <dbReference type="ARBA" id="ARBA00022475"/>
    </source>
</evidence>
<feature type="transmembrane region" description="Helical" evidence="9">
    <location>
        <begin position="343"/>
        <end position="365"/>
    </location>
</feature>
<reference evidence="11 12" key="1">
    <citation type="submission" date="2020-08" db="EMBL/GenBank/DDBJ databases">
        <title>Sequencing the genomes of 1000 actinobacteria strains.</title>
        <authorList>
            <person name="Klenk H.-P."/>
        </authorList>
    </citation>
    <scope>NUCLEOTIDE SEQUENCE [LARGE SCALE GENOMIC DNA]</scope>
    <source>
        <strain evidence="11 12">DSM 11053</strain>
    </source>
</reference>
<evidence type="ECO:0000256" key="8">
    <source>
        <dbReference type="SAM" id="MobiDB-lite"/>
    </source>
</evidence>
<feature type="transmembrane region" description="Helical" evidence="9">
    <location>
        <begin position="276"/>
        <end position="295"/>
    </location>
</feature>
<feature type="transmembrane region" description="Helical" evidence="9">
    <location>
        <begin position="184"/>
        <end position="201"/>
    </location>
</feature>
<protein>
    <submittedName>
        <fullName evidence="11">EmrB/QacA subfamily drug resistance transporter</fullName>
    </submittedName>
</protein>
<dbReference type="Gene3D" id="1.20.1720.10">
    <property type="entry name" value="Multidrug resistance protein D"/>
    <property type="match status" value="1"/>
</dbReference>
<dbReference type="RefSeq" id="WP_183335769.1">
    <property type="nucleotide sequence ID" value="NZ_JACHZG010000001.1"/>
</dbReference>
<feature type="transmembrane region" description="Helical" evidence="9">
    <location>
        <begin position="506"/>
        <end position="524"/>
    </location>
</feature>
<dbReference type="InterPro" id="IPR011701">
    <property type="entry name" value="MFS"/>
</dbReference>
<name>A0A7W5JRQ5_9ACTN</name>
<dbReference type="InterPro" id="IPR020846">
    <property type="entry name" value="MFS_dom"/>
</dbReference>
<dbReference type="InterPro" id="IPR036259">
    <property type="entry name" value="MFS_trans_sf"/>
</dbReference>
<evidence type="ECO:0000256" key="1">
    <source>
        <dbReference type="ARBA" id="ARBA00004651"/>
    </source>
</evidence>
<evidence type="ECO:0000256" key="5">
    <source>
        <dbReference type="ARBA" id="ARBA00022692"/>
    </source>
</evidence>
<feature type="transmembrane region" description="Helical" evidence="9">
    <location>
        <begin position="377"/>
        <end position="394"/>
    </location>
</feature>
<dbReference type="Pfam" id="PF07690">
    <property type="entry name" value="MFS_1"/>
    <property type="match status" value="1"/>
</dbReference>
<evidence type="ECO:0000256" key="3">
    <source>
        <dbReference type="ARBA" id="ARBA00022448"/>
    </source>
</evidence>
<sequence length="541" mass="56669">MSTDTAPRVSAVDLEDAPVASKALPADRATPTVQRPASPPAPREVDQATSERSDKWLVPLLVLVVGMFMSVLDTSIVNVAISAIQTDFGGSTADVAWISTAYSLVLGVVVPASAWLGDRLGMSRVYVVSLAAFAVSSALCGLAWNLDSLIAFRVVQAIPGGLLPALCLTMVYRLVPPAKIGAAMGIYGLGIIVAPAIGPALGGYLVEYVSWRLVFYINIPVGILGVVAAVIWLPKFAQAQTRRFDFAGFLTIATALVCLLLAFSEGPSWGWTGYRVLGLIALGALSLAAFVVIELEVEYPLLNLRVFRNRLYSTSLIAMSVMMTGLFATLFYIPLFLQEGLGYPALTAGLLVLPQALVMGVCMPIAGRLYDKIGPRYLAFFGLLIAAAGTFLLTGISPDMTRSELVWWMCVRALGTGLAMMPIMTGGLSSLPGFLTTSGSAINTVSQRVSAALGLAALTAVVTNQQGGLMSARSALVPAGSMPPGEVMAVYRQTQLDVLAASYSNVFLVTGILTLIAAVLCLGLRSGGNPHAGGPGAAMME</sequence>
<feature type="transmembrane region" description="Helical" evidence="9">
    <location>
        <begin position="406"/>
        <end position="428"/>
    </location>
</feature>
<dbReference type="InterPro" id="IPR004638">
    <property type="entry name" value="EmrB-like"/>
</dbReference>
<dbReference type="Proteomes" id="UP000565572">
    <property type="component" value="Unassembled WGS sequence"/>
</dbReference>
<feature type="transmembrane region" description="Helical" evidence="9">
    <location>
        <begin position="125"/>
        <end position="144"/>
    </location>
</feature>
<dbReference type="Gene3D" id="1.20.1250.20">
    <property type="entry name" value="MFS general substrate transporter like domains"/>
    <property type="match status" value="1"/>
</dbReference>
<feature type="region of interest" description="Disordered" evidence="8">
    <location>
        <begin position="1"/>
        <end position="49"/>
    </location>
</feature>
<feature type="transmembrane region" description="Helical" evidence="9">
    <location>
        <begin position="316"/>
        <end position="337"/>
    </location>
</feature>
<keyword evidence="5 9" id="KW-0812">Transmembrane</keyword>
<feature type="transmembrane region" description="Helical" evidence="9">
    <location>
        <begin position="96"/>
        <end position="116"/>
    </location>
</feature>
<evidence type="ECO:0000256" key="9">
    <source>
        <dbReference type="SAM" id="Phobius"/>
    </source>
</evidence>
<dbReference type="PRINTS" id="PR01036">
    <property type="entry name" value="TCRTETB"/>
</dbReference>
<dbReference type="GO" id="GO:0022857">
    <property type="term" value="F:transmembrane transporter activity"/>
    <property type="evidence" value="ECO:0007669"/>
    <property type="project" value="InterPro"/>
</dbReference>
<dbReference type="SUPFAM" id="SSF103473">
    <property type="entry name" value="MFS general substrate transporter"/>
    <property type="match status" value="1"/>
</dbReference>
<comment type="similarity">
    <text evidence="2">Belongs to the major facilitator superfamily. EmrB family.</text>
</comment>
<feature type="transmembrane region" description="Helical" evidence="9">
    <location>
        <begin position="246"/>
        <end position="264"/>
    </location>
</feature>
<gene>
    <name evidence="11" type="ORF">FHX39_000033</name>
</gene>
<dbReference type="PANTHER" id="PTHR42718">
    <property type="entry name" value="MAJOR FACILITATOR SUPERFAMILY MULTIDRUG TRANSPORTER MFSC"/>
    <property type="match status" value="1"/>
</dbReference>
<dbReference type="NCBIfam" id="TIGR00711">
    <property type="entry name" value="efflux_EmrB"/>
    <property type="match status" value="1"/>
</dbReference>
<keyword evidence="7 9" id="KW-0472">Membrane</keyword>
<accession>A0A7W5JRQ5</accession>